<dbReference type="AlphaFoldDB" id="A0A2G5VI34"/>
<name>A0A2G5VI34_9PELO</name>
<evidence type="ECO:0000313" key="1">
    <source>
        <dbReference type="EMBL" id="PIC51424.1"/>
    </source>
</evidence>
<accession>A0A2G5VI34</accession>
<dbReference type="EMBL" id="PDUG01000001">
    <property type="protein sequence ID" value="PIC51424.1"/>
    <property type="molecule type" value="Genomic_DNA"/>
</dbReference>
<gene>
    <name evidence="1" type="primary">Cnig_chr_I.g1944</name>
    <name evidence="1" type="ORF">B9Z55_001944</name>
</gene>
<proteinExistence type="predicted"/>
<keyword evidence="2" id="KW-1185">Reference proteome</keyword>
<sequence>MEDVFKGNFLLAEGRIDSKHIRTTSSDPQGCRTQPIKEKCARCDHTDSCHNIQGIRSLGFGIDREVNTDLLRQKVSSLICKCFIYLLIVKSSHPASQQSCQQDQVIVEESTRHVMDPGVHLSFRDSRKHGFTRKAVLLAQNSSRIQHHRNNPTRKVQLKTNFQLPKDPGKPLLSVTSPNQAKERCGTADQVRKQPEILVTRFQVARR</sequence>
<evidence type="ECO:0000313" key="2">
    <source>
        <dbReference type="Proteomes" id="UP000230233"/>
    </source>
</evidence>
<reference evidence="2" key="1">
    <citation type="submission" date="2017-10" db="EMBL/GenBank/DDBJ databases">
        <title>Rapid genome shrinkage in a self-fertile nematode reveals novel sperm competition proteins.</title>
        <authorList>
            <person name="Yin D."/>
            <person name="Schwarz E.M."/>
            <person name="Thomas C.G."/>
            <person name="Felde R.L."/>
            <person name="Korf I.F."/>
            <person name="Cutter A.D."/>
            <person name="Schartner C.M."/>
            <person name="Ralston E.J."/>
            <person name="Meyer B.J."/>
            <person name="Haag E.S."/>
        </authorList>
    </citation>
    <scope>NUCLEOTIDE SEQUENCE [LARGE SCALE GENOMIC DNA]</scope>
    <source>
        <strain evidence="2">JU1422</strain>
    </source>
</reference>
<dbReference type="Proteomes" id="UP000230233">
    <property type="component" value="Chromosome I"/>
</dbReference>
<organism evidence="1 2">
    <name type="scientific">Caenorhabditis nigoni</name>
    <dbReference type="NCBI Taxonomy" id="1611254"/>
    <lineage>
        <taxon>Eukaryota</taxon>
        <taxon>Metazoa</taxon>
        <taxon>Ecdysozoa</taxon>
        <taxon>Nematoda</taxon>
        <taxon>Chromadorea</taxon>
        <taxon>Rhabditida</taxon>
        <taxon>Rhabditina</taxon>
        <taxon>Rhabditomorpha</taxon>
        <taxon>Rhabditoidea</taxon>
        <taxon>Rhabditidae</taxon>
        <taxon>Peloderinae</taxon>
        <taxon>Caenorhabditis</taxon>
    </lineage>
</organism>
<protein>
    <submittedName>
        <fullName evidence="1">Uncharacterized protein</fullName>
    </submittedName>
</protein>
<comment type="caution">
    <text evidence="1">The sequence shown here is derived from an EMBL/GenBank/DDBJ whole genome shotgun (WGS) entry which is preliminary data.</text>
</comment>